<feature type="signal peptide" evidence="2">
    <location>
        <begin position="1"/>
        <end position="21"/>
    </location>
</feature>
<evidence type="ECO:0000313" key="4">
    <source>
        <dbReference type="Proteomes" id="UP001319200"/>
    </source>
</evidence>
<reference evidence="3 4" key="1">
    <citation type="submission" date="2021-05" db="EMBL/GenBank/DDBJ databases">
        <title>A Polyphasic approach of four new species of the genus Ohtaekwangia: Ohtaekwangia histidinii sp. nov., Ohtaekwangia cretensis sp. nov., Ohtaekwangia indiensis sp. nov., Ohtaekwangia reichenbachii sp. nov. from diverse environment.</title>
        <authorList>
            <person name="Octaviana S."/>
        </authorList>
    </citation>
    <scope>NUCLEOTIDE SEQUENCE [LARGE SCALE GENOMIC DNA]</scope>
    <source>
        <strain evidence="3 4">PWU4</strain>
    </source>
</reference>
<dbReference type="EMBL" id="JAHESF010000014">
    <property type="protein sequence ID" value="MBT1698338.1"/>
    <property type="molecule type" value="Genomic_DNA"/>
</dbReference>
<organism evidence="3 4">
    <name type="scientific">Chryseosolibacter histidini</name>
    <dbReference type="NCBI Taxonomy" id="2782349"/>
    <lineage>
        <taxon>Bacteria</taxon>
        <taxon>Pseudomonadati</taxon>
        <taxon>Bacteroidota</taxon>
        <taxon>Cytophagia</taxon>
        <taxon>Cytophagales</taxon>
        <taxon>Chryseotaleaceae</taxon>
        <taxon>Chryseosolibacter</taxon>
    </lineage>
</organism>
<comment type="caution">
    <text evidence="3">The sequence shown here is derived from an EMBL/GenBank/DDBJ whole genome shotgun (WGS) entry which is preliminary data.</text>
</comment>
<sequence length="409" mass="47086">MKYNKLFVIVIILLGNTPVFAQDSFSYRRKVNGVQQKAWHTITLPPDIFIHCDRDLKDLRLYSIAGNDTTIVPYLLKKRSTEIKEQEAELTAINKSKKGDVLYMTFELPKDLKVNFISLAFQETNYFAFATIEGSNNKKEWFMLRENQRIFSLDNAVDSYEYSKVNFPITDYRYLRVSVRSDKQVTFERAVFRHQQITEGKYTPVPSRWSITDSKKTKQTVIDISLQHYQPLGNLRIKTDNSNNYYRYCEIAVLIDSVKTEKGWVKNYGTVHEGYLTSYTPNEFSLDGEQTSHLRLIINNLDNEPLKITGIDVDGPAVELVAELEPGDTYLFYGNRALSAPYYELRHFEEKIPTASATATLGEEQSIAAPQTKISALFENKFWLWGIMIVVIGLLGFFTLRMMKGAGNQ</sequence>
<feature type="transmembrane region" description="Helical" evidence="1">
    <location>
        <begin position="382"/>
        <end position="400"/>
    </location>
</feature>
<dbReference type="InterPro" id="IPR025060">
    <property type="entry name" value="DUF3999"/>
</dbReference>
<protein>
    <submittedName>
        <fullName evidence="3">DUF3999 family protein</fullName>
    </submittedName>
</protein>
<dbReference type="Pfam" id="PF13163">
    <property type="entry name" value="DUF3999"/>
    <property type="match status" value="1"/>
</dbReference>
<keyword evidence="1" id="KW-0812">Transmembrane</keyword>
<dbReference type="RefSeq" id="WP_254164392.1">
    <property type="nucleotide sequence ID" value="NZ_JAHESF010000014.1"/>
</dbReference>
<keyword evidence="2" id="KW-0732">Signal</keyword>
<name>A0AAP2DN95_9BACT</name>
<proteinExistence type="predicted"/>
<feature type="chain" id="PRO_5042820764" evidence="2">
    <location>
        <begin position="22"/>
        <end position="409"/>
    </location>
</feature>
<keyword evidence="1" id="KW-1133">Transmembrane helix</keyword>
<dbReference type="AlphaFoldDB" id="A0AAP2DN95"/>
<gene>
    <name evidence="3" type="ORF">KK083_15715</name>
</gene>
<accession>A0AAP2DN95</accession>
<evidence type="ECO:0000256" key="1">
    <source>
        <dbReference type="SAM" id="Phobius"/>
    </source>
</evidence>
<evidence type="ECO:0000256" key="2">
    <source>
        <dbReference type="SAM" id="SignalP"/>
    </source>
</evidence>
<keyword evidence="4" id="KW-1185">Reference proteome</keyword>
<evidence type="ECO:0000313" key="3">
    <source>
        <dbReference type="EMBL" id="MBT1698338.1"/>
    </source>
</evidence>
<dbReference type="Proteomes" id="UP001319200">
    <property type="component" value="Unassembled WGS sequence"/>
</dbReference>
<keyword evidence="1" id="KW-0472">Membrane</keyword>